<sequence length="282" mass="33509">MKNRYKPIEMQSPKIFQGIGKRTLSERLPGLIKNERTSSFITGHKNSYMKFFESFEKMCDNYEEIPDIKFEDEIDKDKEKTTPKHKKIIKDEKMSYIIKQLKHRIKNSPIRKAVCIKLDRFKTQNNTEEHVGPGSYSIIIPSNSESHEFSTIPRLKTPISHNIYLIQAALPKKLSNKSCIWRNKNFVGNSEIIREKRQSLNFIKKSRVIEVRMARESLDQHNREEKLKKINQKTILFEKRMKERNRFRVQKSWILLITLLSFSSVINIKIAMFYRNLEAMIK</sequence>
<dbReference type="OrthoDB" id="327049at2759"/>
<name>A0A1R2ASE9_9CILI</name>
<evidence type="ECO:0000313" key="2">
    <source>
        <dbReference type="EMBL" id="OMJ67463.1"/>
    </source>
</evidence>
<evidence type="ECO:0000313" key="3">
    <source>
        <dbReference type="Proteomes" id="UP000187209"/>
    </source>
</evidence>
<protein>
    <submittedName>
        <fullName evidence="2">Uncharacterized protein</fullName>
    </submittedName>
</protein>
<organism evidence="2 3">
    <name type="scientific">Stentor coeruleus</name>
    <dbReference type="NCBI Taxonomy" id="5963"/>
    <lineage>
        <taxon>Eukaryota</taxon>
        <taxon>Sar</taxon>
        <taxon>Alveolata</taxon>
        <taxon>Ciliophora</taxon>
        <taxon>Postciliodesmatophora</taxon>
        <taxon>Heterotrichea</taxon>
        <taxon>Heterotrichida</taxon>
        <taxon>Stentoridae</taxon>
        <taxon>Stentor</taxon>
    </lineage>
</organism>
<dbReference type="Proteomes" id="UP000187209">
    <property type="component" value="Unassembled WGS sequence"/>
</dbReference>
<gene>
    <name evidence="2" type="ORF">SteCoe_35368</name>
</gene>
<comment type="caution">
    <text evidence="2">The sequence shown here is derived from an EMBL/GenBank/DDBJ whole genome shotgun (WGS) entry which is preliminary data.</text>
</comment>
<accession>A0A1R2ASE9</accession>
<keyword evidence="1" id="KW-0472">Membrane</keyword>
<dbReference type="AlphaFoldDB" id="A0A1R2ASE9"/>
<keyword evidence="1" id="KW-1133">Transmembrane helix</keyword>
<reference evidence="2 3" key="1">
    <citation type="submission" date="2016-11" db="EMBL/GenBank/DDBJ databases">
        <title>The macronuclear genome of Stentor coeruleus: a giant cell with tiny introns.</title>
        <authorList>
            <person name="Slabodnick M."/>
            <person name="Ruby J.G."/>
            <person name="Reiff S.B."/>
            <person name="Swart E.C."/>
            <person name="Gosai S."/>
            <person name="Prabakaran S."/>
            <person name="Witkowska E."/>
            <person name="Larue G.E."/>
            <person name="Fisher S."/>
            <person name="Freeman R.M."/>
            <person name="Gunawardena J."/>
            <person name="Chu W."/>
            <person name="Stover N.A."/>
            <person name="Gregory B.D."/>
            <person name="Nowacki M."/>
            <person name="Derisi J."/>
            <person name="Roy S.W."/>
            <person name="Marshall W.F."/>
            <person name="Sood P."/>
        </authorList>
    </citation>
    <scope>NUCLEOTIDE SEQUENCE [LARGE SCALE GENOMIC DNA]</scope>
    <source>
        <strain evidence="2">WM001</strain>
    </source>
</reference>
<keyword evidence="1" id="KW-0812">Transmembrane</keyword>
<dbReference type="EMBL" id="MPUH01001493">
    <property type="protein sequence ID" value="OMJ67463.1"/>
    <property type="molecule type" value="Genomic_DNA"/>
</dbReference>
<feature type="transmembrane region" description="Helical" evidence="1">
    <location>
        <begin position="253"/>
        <end position="274"/>
    </location>
</feature>
<proteinExistence type="predicted"/>
<evidence type="ECO:0000256" key="1">
    <source>
        <dbReference type="SAM" id="Phobius"/>
    </source>
</evidence>
<keyword evidence="3" id="KW-1185">Reference proteome</keyword>